<dbReference type="InterPro" id="IPR051207">
    <property type="entry name" value="ComplexI_NDUFA9_subunit"/>
</dbReference>
<dbReference type="PANTHER" id="PTHR12126">
    <property type="entry name" value="NADH-UBIQUINONE OXIDOREDUCTASE 39 KDA SUBUNIT-RELATED"/>
    <property type="match status" value="1"/>
</dbReference>
<organism evidence="2 3">
    <name type="scientific">Suhomyces tanzawaensis NRRL Y-17324</name>
    <dbReference type="NCBI Taxonomy" id="984487"/>
    <lineage>
        <taxon>Eukaryota</taxon>
        <taxon>Fungi</taxon>
        <taxon>Dikarya</taxon>
        <taxon>Ascomycota</taxon>
        <taxon>Saccharomycotina</taxon>
        <taxon>Pichiomycetes</taxon>
        <taxon>Debaryomycetaceae</taxon>
        <taxon>Suhomyces</taxon>
    </lineage>
</organism>
<dbReference type="Pfam" id="PF01370">
    <property type="entry name" value="Epimerase"/>
    <property type="match status" value="1"/>
</dbReference>
<dbReference type="GO" id="GO:0006744">
    <property type="term" value="P:ubiquinone biosynthetic process"/>
    <property type="evidence" value="ECO:0007669"/>
    <property type="project" value="EnsemblFungi"/>
</dbReference>
<dbReference type="GO" id="GO:0005739">
    <property type="term" value="C:mitochondrion"/>
    <property type="evidence" value="ECO:0007669"/>
    <property type="project" value="EnsemblFungi"/>
</dbReference>
<dbReference type="SUPFAM" id="SSF51735">
    <property type="entry name" value="NAD(P)-binding Rossmann-fold domains"/>
    <property type="match status" value="1"/>
</dbReference>
<dbReference type="AlphaFoldDB" id="A0A1E4SPF6"/>
<accession>A0A1E4SPF6</accession>
<evidence type="ECO:0000313" key="3">
    <source>
        <dbReference type="Proteomes" id="UP000094285"/>
    </source>
</evidence>
<dbReference type="OrthoDB" id="276721at2759"/>
<sequence>MSVKSIAVFGGNGFLGRKICEVGVRLGYNVTAFSRSGKPPSNLPPINVPWINKVKWEAADLLDPSSYSSKLSQYDSVVHSVGMLFENQSYKKVANSNFNALRDAQNLANSLKGSNPMAKDSKLTFEAIQRDSAVLLADAFLEAKGPGLEPAFVYISASQKPPFVPERYLTTKREAEFELACKEGLRVIAMRCSFMTEEHSGPNPRSVLGGLVLLGHSVKQNTIGDSLSYVNNLIRPPVSTEQVARTLYEKLESGYSGIVRDEEIAKK</sequence>
<dbReference type="PANTHER" id="PTHR12126:SF16">
    <property type="entry name" value="MIOREX COMPLEX COMPONENT 2"/>
    <property type="match status" value="1"/>
</dbReference>
<dbReference type="InterPro" id="IPR036291">
    <property type="entry name" value="NAD(P)-bd_dom_sf"/>
</dbReference>
<reference evidence="3" key="1">
    <citation type="submission" date="2016-05" db="EMBL/GenBank/DDBJ databases">
        <title>Comparative genomics of biotechnologically important yeasts.</title>
        <authorList>
            <consortium name="DOE Joint Genome Institute"/>
            <person name="Riley R."/>
            <person name="Haridas S."/>
            <person name="Wolfe K.H."/>
            <person name="Lopes M.R."/>
            <person name="Hittinger C.T."/>
            <person name="Goker M."/>
            <person name="Salamov A."/>
            <person name="Wisecaver J."/>
            <person name="Long T.M."/>
            <person name="Aerts A.L."/>
            <person name="Barry K."/>
            <person name="Choi C."/>
            <person name="Clum A."/>
            <person name="Coughlan A.Y."/>
            <person name="Deshpande S."/>
            <person name="Douglass A.P."/>
            <person name="Hanson S.J."/>
            <person name="Klenk H.-P."/>
            <person name="Labutti K."/>
            <person name="Lapidus A."/>
            <person name="Lindquist E."/>
            <person name="Lipzen A."/>
            <person name="Meier-Kolthoff J.P."/>
            <person name="Ohm R.A."/>
            <person name="Otillar R.P."/>
            <person name="Pangilinan J."/>
            <person name="Peng Y."/>
            <person name="Rokas A."/>
            <person name="Rosa C.A."/>
            <person name="Scheuner C."/>
            <person name="Sibirny A.A."/>
            <person name="Slot J.C."/>
            <person name="Stielow J.B."/>
            <person name="Sun H."/>
            <person name="Kurtzman C.P."/>
            <person name="Blackwell M."/>
            <person name="Grigoriev I.V."/>
            <person name="Jeffries T.W."/>
        </authorList>
    </citation>
    <scope>NUCLEOTIDE SEQUENCE [LARGE SCALE GENOMIC DNA]</scope>
    <source>
        <strain evidence="3">NRRL Y-17324</strain>
    </source>
</reference>
<dbReference type="RefSeq" id="XP_020066394.1">
    <property type="nucleotide sequence ID" value="XM_020209327.1"/>
</dbReference>
<evidence type="ECO:0000313" key="2">
    <source>
        <dbReference type="EMBL" id="ODV81272.1"/>
    </source>
</evidence>
<dbReference type="Proteomes" id="UP000094285">
    <property type="component" value="Unassembled WGS sequence"/>
</dbReference>
<gene>
    <name evidence="2" type="ORF">CANTADRAFT_46362</name>
</gene>
<dbReference type="InterPro" id="IPR001509">
    <property type="entry name" value="Epimerase_deHydtase"/>
</dbReference>
<feature type="domain" description="NAD-dependent epimerase/dehydratase" evidence="1">
    <location>
        <begin position="6"/>
        <end position="87"/>
    </location>
</feature>
<keyword evidence="3" id="KW-1185">Reference proteome</keyword>
<dbReference type="GO" id="GO:0044877">
    <property type="term" value="F:protein-containing complex binding"/>
    <property type="evidence" value="ECO:0007669"/>
    <property type="project" value="TreeGrafter"/>
</dbReference>
<dbReference type="Gene3D" id="3.40.50.720">
    <property type="entry name" value="NAD(P)-binding Rossmann-like Domain"/>
    <property type="match status" value="1"/>
</dbReference>
<proteinExistence type="predicted"/>
<dbReference type="GeneID" id="30983463"/>
<protein>
    <submittedName>
        <fullName evidence="2">NAD(P)-binding protein</fullName>
    </submittedName>
</protein>
<dbReference type="EMBL" id="KV453910">
    <property type="protein sequence ID" value="ODV81272.1"/>
    <property type="molecule type" value="Genomic_DNA"/>
</dbReference>
<dbReference type="STRING" id="984487.A0A1E4SPF6"/>
<name>A0A1E4SPF6_9ASCO</name>
<evidence type="ECO:0000259" key="1">
    <source>
        <dbReference type="Pfam" id="PF01370"/>
    </source>
</evidence>